<keyword evidence="7" id="KW-0472">Membrane</keyword>
<proteinExistence type="inferred from homology"/>
<gene>
    <name evidence="11" type="ORF">ACFFH7_37410</name>
</gene>
<dbReference type="Proteomes" id="UP001589810">
    <property type="component" value="Unassembled WGS sequence"/>
</dbReference>
<comment type="caution">
    <text evidence="11">The sequence shown here is derived from an EMBL/GenBank/DDBJ whole genome shotgun (WGS) entry which is preliminary data.</text>
</comment>
<sequence>MAVLVDGLRKRFGDKIALDGFDLHVPSGTVCGLLGPNGAGKTTSVRILSTLLKCDGGRAEVAGFDVATRSMQVRRRIGLVGQHAAVDEVLSGRQNLELFGRLYHLSAAAARARATELLDRFGLADTGNRAVKQYSGGMRRRLDLAAGMILSPEVLFLDEPTTGLDPRGRNEVWDAVRSLVADGTTVLLTTQYLDEADQLADQIAVIDAGRVIAGGSPAELKSRIGGDRIEVVVHDAVDLGTAAELLHKIAAVDPEMDVDLRRLSAPVRDRVAALTETVRALDAAGVPVEDIALRRPTLDDVFLTLTDGKVSA</sequence>
<keyword evidence="2" id="KW-0813">Transport</keyword>
<evidence type="ECO:0000256" key="3">
    <source>
        <dbReference type="ARBA" id="ARBA00022475"/>
    </source>
</evidence>
<keyword evidence="6" id="KW-1278">Translocase</keyword>
<dbReference type="SUPFAM" id="SSF52540">
    <property type="entry name" value="P-loop containing nucleoside triphosphate hydrolases"/>
    <property type="match status" value="1"/>
</dbReference>
<evidence type="ECO:0000259" key="10">
    <source>
        <dbReference type="PROSITE" id="PS50893"/>
    </source>
</evidence>
<evidence type="ECO:0000256" key="9">
    <source>
        <dbReference type="ARBA" id="ARBA00049985"/>
    </source>
</evidence>
<dbReference type="InterPro" id="IPR003439">
    <property type="entry name" value="ABC_transporter-like_ATP-bd"/>
</dbReference>
<evidence type="ECO:0000256" key="8">
    <source>
        <dbReference type="ARBA" id="ARBA00023251"/>
    </source>
</evidence>
<comment type="subcellular location">
    <subcellularLocation>
        <location evidence="1">Cell membrane</location>
        <topology evidence="1">Peripheral membrane protein</topology>
        <orientation evidence="1">Cytoplasmic side</orientation>
    </subcellularLocation>
</comment>
<evidence type="ECO:0000256" key="7">
    <source>
        <dbReference type="ARBA" id="ARBA00023136"/>
    </source>
</evidence>
<dbReference type="Gene3D" id="3.40.50.300">
    <property type="entry name" value="P-loop containing nucleotide triphosphate hydrolases"/>
    <property type="match status" value="1"/>
</dbReference>
<dbReference type="RefSeq" id="WP_273937476.1">
    <property type="nucleotide sequence ID" value="NZ_CP097263.1"/>
</dbReference>
<dbReference type="NCBIfam" id="TIGR01188">
    <property type="entry name" value="drrA"/>
    <property type="match status" value="1"/>
</dbReference>
<evidence type="ECO:0000256" key="2">
    <source>
        <dbReference type="ARBA" id="ARBA00022448"/>
    </source>
</evidence>
<protein>
    <submittedName>
        <fullName evidence="11">ATP-binding cassette domain-containing protein</fullName>
    </submittedName>
</protein>
<keyword evidence="12" id="KW-1185">Reference proteome</keyword>
<dbReference type="PROSITE" id="PS50893">
    <property type="entry name" value="ABC_TRANSPORTER_2"/>
    <property type="match status" value="1"/>
</dbReference>
<dbReference type="SMART" id="SM00382">
    <property type="entry name" value="AAA"/>
    <property type="match status" value="1"/>
</dbReference>
<keyword evidence="4" id="KW-0547">Nucleotide-binding</keyword>
<dbReference type="InterPro" id="IPR050763">
    <property type="entry name" value="ABC_transporter_ATP-binding"/>
</dbReference>
<evidence type="ECO:0000313" key="12">
    <source>
        <dbReference type="Proteomes" id="UP001589810"/>
    </source>
</evidence>
<keyword evidence="5 11" id="KW-0067">ATP-binding</keyword>
<accession>A0ABV6N3R6</accession>
<name>A0ABV6N3R6_9PSEU</name>
<evidence type="ECO:0000256" key="4">
    <source>
        <dbReference type="ARBA" id="ARBA00022741"/>
    </source>
</evidence>
<dbReference type="PANTHER" id="PTHR42711">
    <property type="entry name" value="ABC TRANSPORTER ATP-BINDING PROTEIN"/>
    <property type="match status" value="1"/>
</dbReference>
<dbReference type="InterPro" id="IPR005894">
    <property type="entry name" value="DrrA"/>
</dbReference>
<evidence type="ECO:0000256" key="6">
    <source>
        <dbReference type="ARBA" id="ARBA00022967"/>
    </source>
</evidence>
<dbReference type="InterPro" id="IPR017871">
    <property type="entry name" value="ABC_transporter-like_CS"/>
</dbReference>
<dbReference type="GO" id="GO:0005524">
    <property type="term" value="F:ATP binding"/>
    <property type="evidence" value="ECO:0007669"/>
    <property type="project" value="UniProtKB-KW"/>
</dbReference>
<keyword evidence="3" id="KW-1003">Cell membrane</keyword>
<dbReference type="InterPro" id="IPR025302">
    <property type="entry name" value="DrrA1/2-like_C"/>
</dbReference>
<dbReference type="Pfam" id="PF00005">
    <property type="entry name" value="ABC_tran"/>
    <property type="match status" value="1"/>
</dbReference>
<dbReference type="PANTHER" id="PTHR42711:SF19">
    <property type="entry name" value="DOXORUBICIN RESISTANCE ATP-BINDING PROTEIN DRRA"/>
    <property type="match status" value="1"/>
</dbReference>
<organism evidence="11 12">
    <name type="scientific">Kutzneria chonburiensis</name>
    <dbReference type="NCBI Taxonomy" id="1483604"/>
    <lineage>
        <taxon>Bacteria</taxon>
        <taxon>Bacillati</taxon>
        <taxon>Actinomycetota</taxon>
        <taxon>Actinomycetes</taxon>
        <taxon>Pseudonocardiales</taxon>
        <taxon>Pseudonocardiaceae</taxon>
        <taxon>Kutzneria</taxon>
    </lineage>
</organism>
<feature type="domain" description="ABC transporter" evidence="10">
    <location>
        <begin position="3"/>
        <end position="233"/>
    </location>
</feature>
<evidence type="ECO:0000256" key="1">
    <source>
        <dbReference type="ARBA" id="ARBA00004413"/>
    </source>
</evidence>
<dbReference type="Pfam" id="PF13732">
    <property type="entry name" value="DrrA1-3_C"/>
    <property type="match status" value="1"/>
</dbReference>
<dbReference type="PROSITE" id="PS00211">
    <property type="entry name" value="ABC_TRANSPORTER_1"/>
    <property type="match status" value="1"/>
</dbReference>
<dbReference type="InterPro" id="IPR027417">
    <property type="entry name" value="P-loop_NTPase"/>
</dbReference>
<comment type="similarity">
    <text evidence="9">Belongs to the ABC transporter superfamily. Drug exporter-1 (DrugE1) (TC 3.A.1.105) family.</text>
</comment>
<evidence type="ECO:0000256" key="5">
    <source>
        <dbReference type="ARBA" id="ARBA00022840"/>
    </source>
</evidence>
<reference evidence="11 12" key="1">
    <citation type="submission" date="2024-09" db="EMBL/GenBank/DDBJ databases">
        <authorList>
            <person name="Sun Q."/>
            <person name="Mori K."/>
        </authorList>
    </citation>
    <scope>NUCLEOTIDE SEQUENCE [LARGE SCALE GENOMIC DNA]</scope>
    <source>
        <strain evidence="11 12">TBRC 1432</strain>
    </source>
</reference>
<evidence type="ECO:0000313" key="11">
    <source>
        <dbReference type="EMBL" id="MFC0547238.1"/>
    </source>
</evidence>
<keyword evidence="8" id="KW-0046">Antibiotic resistance</keyword>
<dbReference type="EMBL" id="JBHLUD010000013">
    <property type="protein sequence ID" value="MFC0547238.1"/>
    <property type="molecule type" value="Genomic_DNA"/>
</dbReference>
<dbReference type="InterPro" id="IPR003593">
    <property type="entry name" value="AAA+_ATPase"/>
</dbReference>